<dbReference type="InParanoid" id="A0DHR3"/>
<name>A0DHR3_PARTE</name>
<keyword evidence="1" id="KW-0812">Transmembrane</keyword>
<accession>A0DHR3</accession>
<dbReference type="EMBL" id="CT868430">
    <property type="protein sequence ID" value="CAK82580.1"/>
    <property type="molecule type" value="Genomic_DNA"/>
</dbReference>
<dbReference type="RefSeq" id="XP_001449977.1">
    <property type="nucleotide sequence ID" value="XM_001449940.1"/>
</dbReference>
<evidence type="ECO:0000313" key="4">
    <source>
        <dbReference type="Proteomes" id="UP000000600"/>
    </source>
</evidence>
<dbReference type="KEGG" id="ptm:GSPATT00039765001"/>
<evidence type="ECO:0000256" key="1">
    <source>
        <dbReference type="SAM" id="Phobius"/>
    </source>
</evidence>
<dbReference type="Proteomes" id="UP000000600">
    <property type="component" value="Unassembled WGS sequence"/>
</dbReference>
<evidence type="ECO:0000313" key="3">
    <source>
        <dbReference type="EMBL" id="CAK86539.1"/>
    </source>
</evidence>
<proteinExistence type="predicted"/>
<organism evidence="2 4">
    <name type="scientific">Paramecium tetraurelia</name>
    <dbReference type="NCBI Taxonomy" id="5888"/>
    <lineage>
        <taxon>Eukaryota</taxon>
        <taxon>Sar</taxon>
        <taxon>Alveolata</taxon>
        <taxon>Ciliophora</taxon>
        <taxon>Intramacronucleata</taxon>
        <taxon>Oligohymenophorea</taxon>
        <taxon>Peniculida</taxon>
        <taxon>Parameciidae</taxon>
        <taxon>Paramecium</taxon>
    </lineage>
</organism>
<dbReference type="KEGG" id="ptm:GSPATT00016967001"/>
<reference evidence="2 4" key="1">
    <citation type="journal article" date="2006" name="Nature">
        <title>Global trends of whole-genome duplications revealed by the ciliate Paramecium tetraurelia.</title>
        <authorList>
            <consortium name="Genoscope"/>
            <person name="Aury J.-M."/>
            <person name="Jaillon O."/>
            <person name="Duret L."/>
            <person name="Noel B."/>
            <person name="Jubin C."/>
            <person name="Porcel B.M."/>
            <person name="Segurens B."/>
            <person name="Daubin V."/>
            <person name="Anthouard V."/>
            <person name="Aiach N."/>
            <person name="Arnaiz O."/>
            <person name="Billaut A."/>
            <person name="Beisson J."/>
            <person name="Blanc I."/>
            <person name="Bouhouche K."/>
            <person name="Camara F."/>
            <person name="Duharcourt S."/>
            <person name="Guigo R."/>
            <person name="Gogendeau D."/>
            <person name="Katinka M."/>
            <person name="Keller A.-M."/>
            <person name="Kissmehl R."/>
            <person name="Klotz C."/>
            <person name="Koll F."/>
            <person name="Le Moue A."/>
            <person name="Lepere C."/>
            <person name="Malinsky S."/>
            <person name="Nowacki M."/>
            <person name="Nowak J.K."/>
            <person name="Plattner H."/>
            <person name="Poulain J."/>
            <person name="Ruiz F."/>
            <person name="Serrano V."/>
            <person name="Zagulski M."/>
            <person name="Dessen P."/>
            <person name="Betermier M."/>
            <person name="Weissenbach J."/>
            <person name="Scarpelli C."/>
            <person name="Schachter V."/>
            <person name="Sperling L."/>
            <person name="Meyer E."/>
            <person name="Cohen J."/>
            <person name="Wincker P."/>
        </authorList>
    </citation>
    <scope>NUCLEOTIDE SEQUENCE [LARGE SCALE GENOMIC DNA]</scope>
    <source>
        <strain evidence="2 4">Stock d4-2</strain>
    </source>
</reference>
<dbReference type="GeneID" id="5039723"/>
<reference evidence="2" key="2">
    <citation type="submission" date="2006-03" db="EMBL/GenBank/DDBJ databases">
        <authorList>
            <consortium name="Genoscope"/>
        </authorList>
    </citation>
    <scope>NUCLEOTIDE SEQUENCE</scope>
    <source>
        <strain evidence="2">Stock d4-2</strain>
    </source>
</reference>
<evidence type="ECO:0000313" key="2">
    <source>
        <dbReference type="EMBL" id="CAK82580.1"/>
    </source>
</evidence>
<dbReference type="HOGENOM" id="CLU_1819581_0_0_1"/>
<keyword evidence="4" id="KW-1185">Reference proteome</keyword>
<keyword evidence="1" id="KW-0472">Membrane</keyword>
<protein>
    <submittedName>
        <fullName evidence="2">Chromosome undetermined scaffold_50, whole genome shotgun sequence</fullName>
    </submittedName>
    <submittedName>
        <fullName evidence="3">Chromosome undetermined scaffold_633, whole genome shotgun sequence</fullName>
    </submittedName>
</protein>
<dbReference type="AlphaFoldDB" id="A0DHR3"/>
<feature type="transmembrane region" description="Helical" evidence="1">
    <location>
        <begin position="62"/>
        <end position="81"/>
    </location>
</feature>
<dbReference type="EMBL" id="CT868578">
    <property type="protein sequence ID" value="CAK86539.1"/>
    <property type="molecule type" value="Genomic_DNA"/>
</dbReference>
<dbReference type="GeneID" id="5035762"/>
<sequence length="142" mass="16548">MQSLHILWIDSQSFIKILNAFQVSPIVNILKRQNRHSSNFSSPILFVINFAFSPSLSPFFHYYFITFYFIPYFIICISSNISQTILQLIQVIQLNKHDIKQEMLLGMDSEIQLGKLKRWNVIQNIILKKSLEKIGDEIGGQI</sequence>
<dbReference type="RefSeq" id="XP_001453936.1">
    <property type="nucleotide sequence ID" value="XM_001453899.1"/>
</dbReference>
<gene>
    <name evidence="2" type="ORF">GSPATT00016967001</name>
    <name evidence="3" type="ORF">GSPATT00039765001</name>
</gene>
<keyword evidence="1" id="KW-1133">Transmembrane helix</keyword>